<accession>A0A562LWZ5</accession>
<evidence type="ECO:0000313" key="3">
    <source>
        <dbReference type="Proteomes" id="UP000319848"/>
    </source>
</evidence>
<evidence type="ECO:0000259" key="1">
    <source>
        <dbReference type="Pfam" id="PF04230"/>
    </source>
</evidence>
<gene>
    <name evidence="2" type="ORF">IP98_01738</name>
</gene>
<feature type="domain" description="Polysaccharide pyruvyl transferase" evidence="1">
    <location>
        <begin position="20"/>
        <end position="271"/>
    </location>
</feature>
<organism evidence="2 3">
    <name type="scientific">Flavobacterium cauense R2A-7</name>
    <dbReference type="NCBI Taxonomy" id="1341154"/>
    <lineage>
        <taxon>Bacteria</taxon>
        <taxon>Pseudomonadati</taxon>
        <taxon>Bacteroidota</taxon>
        <taxon>Flavobacteriia</taxon>
        <taxon>Flavobacteriales</taxon>
        <taxon>Flavobacteriaceae</taxon>
        <taxon>Flavobacterium</taxon>
    </lineage>
</organism>
<reference evidence="2 3" key="1">
    <citation type="journal article" date="2015" name="Stand. Genomic Sci.">
        <title>Genomic Encyclopedia of Bacterial and Archaeal Type Strains, Phase III: the genomes of soil and plant-associated and newly described type strains.</title>
        <authorList>
            <person name="Whitman W.B."/>
            <person name="Woyke T."/>
            <person name="Klenk H.P."/>
            <person name="Zhou Y."/>
            <person name="Lilburn T.G."/>
            <person name="Beck B.J."/>
            <person name="De Vos P."/>
            <person name="Vandamme P."/>
            <person name="Eisen J.A."/>
            <person name="Garrity G."/>
            <person name="Hugenholtz P."/>
            <person name="Kyrpides N.C."/>
        </authorList>
    </citation>
    <scope>NUCLEOTIDE SEQUENCE [LARGE SCALE GENOMIC DNA]</scope>
    <source>
        <strain evidence="2 3">CGMCC 1.7270</strain>
    </source>
</reference>
<dbReference type="AlphaFoldDB" id="A0A562LWZ5"/>
<name>A0A562LWZ5_9FLAO</name>
<evidence type="ECO:0000313" key="2">
    <source>
        <dbReference type="EMBL" id="TWI12164.1"/>
    </source>
</evidence>
<comment type="caution">
    <text evidence="2">The sequence shown here is derived from an EMBL/GenBank/DDBJ whole genome shotgun (WGS) entry which is preliminary data.</text>
</comment>
<dbReference type="Proteomes" id="UP000319848">
    <property type="component" value="Unassembled WGS sequence"/>
</dbReference>
<protein>
    <submittedName>
        <fullName evidence="2">Polysaccharide pyruvyl transferase WcaK-like protein</fullName>
    </submittedName>
</protein>
<keyword evidence="2" id="KW-0808">Transferase</keyword>
<dbReference type="STRING" id="1341154.FCR2A7T_11370"/>
<dbReference type="RefSeq" id="WP_035117412.1">
    <property type="nucleotide sequence ID" value="NZ_AVBI01000012.1"/>
</dbReference>
<keyword evidence="3" id="KW-1185">Reference proteome</keyword>
<dbReference type="Pfam" id="PF04230">
    <property type="entry name" value="PS_pyruv_trans"/>
    <property type="match status" value="1"/>
</dbReference>
<proteinExistence type="predicted"/>
<dbReference type="EMBL" id="VLKQ01000007">
    <property type="protein sequence ID" value="TWI12164.1"/>
    <property type="molecule type" value="Genomic_DNA"/>
</dbReference>
<sequence>MSQLSKNQVTLFDTSIATNNVGDEIIMDAVNREIYNVFAANRICRVASHDKIGISGLSLIRHSDFGIVGGSNILSSKMNKYKQWKLDLFDVFFIPKNVLLLGVGWRQYQQQTNLYTKTILQRILTTEALHSVRDKYTQQKLADIGIHNVINTGCPTMWTLTKTHCDTIPKTKSDKVVFTLTDYDCDEKADKQLVDILLRNYKEVYFWPQGRLDASYLQRLTDAKIHIVNPNLKSYDFFLENNDCDYIGTRLHGGIRALQKGRRTVIIGIDNRAIEKQKDFNLPVVLRSEIDTIENIINSDLTLDIAIPLEDINRWKNQFSK</sequence>
<dbReference type="InterPro" id="IPR007345">
    <property type="entry name" value="Polysacch_pyruvyl_Trfase"/>
</dbReference>
<dbReference type="GO" id="GO:0016740">
    <property type="term" value="F:transferase activity"/>
    <property type="evidence" value="ECO:0007669"/>
    <property type="project" value="UniProtKB-KW"/>
</dbReference>
<dbReference type="OrthoDB" id="9802987at2"/>